<gene>
    <name evidence="9" type="ORF">IPJ48_09400</name>
</gene>
<comment type="cofactor">
    <cofactor evidence="1">
        <name>FAD</name>
        <dbReference type="ChEBI" id="CHEBI:57692"/>
    </cofactor>
</comment>
<evidence type="ECO:0000256" key="7">
    <source>
        <dbReference type="ARBA" id="ARBA00023033"/>
    </source>
</evidence>
<evidence type="ECO:0000259" key="8">
    <source>
        <dbReference type="Pfam" id="PF01494"/>
    </source>
</evidence>
<dbReference type="InterPro" id="IPR051205">
    <property type="entry name" value="UbiH/COQ6_monooxygenase"/>
</dbReference>
<comment type="pathway">
    <text evidence="2">Cofactor biosynthesis; ubiquinone biosynthesis.</text>
</comment>
<dbReference type="NCBIfam" id="TIGR01988">
    <property type="entry name" value="Ubi-OHases"/>
    <property type="match status" value="1"/>
</dbReference>
<proteinExistence type="inferred from homology"/>
<dbReference type="InterPro" id="IPR036188">
    <property type="entry name" value="FAD/NAD-bd_sf"/>
</dbReference>
<keyword evidence="5" id="KW-0274">FAD</keyword>
<dbReference type="InterPro" id="IPR002938">
    <property type="entry name" value="FAD-bd"/>
</dbReference>
<accession>A0A9D7I7H4</accession>
<comment type="caution">
    <text evidence="9">The sequence shown here is derived from an EMBL/GenBank/DDBJ whole genome shotgun (WGS) entry which is preliminary data.</text>
</comment>
<dbReference type="EMBL" id="JADJNC010000013">
    <property type="protein sequence ID" value="MBK7423286.1"/>
    <property type="molecule type" value="Genomic_DNA"/>
</dbReference>
<evidence type="ECO:0000256" key="5">
    <source>
        <dbReference type="ARBA" id="ARBA00022827"/>
    </source>
</evidence>
<keyword evidence="4" id="KW-0285">Flavoprotein</keyword>
<dbReference type="InterPro" id="IPR010971">
    <property type="entry name" value="UbiH/COQ6"/>
</dbReference>
<dbReference type="AlphaFoldDB" id="A0A9D7I7H4"/>
<evidence type="ECO:0000256" key="1">
    <source>
        <dbReference type="ARBA" id="ARBA00001974"/>
    </source>
</evidence>
<evidence type="ECO:0000313" key="10">
    <source>
        <dbReference type="Proteomes" id="UP000886602"/>
    </source>
</evidence>
<dbReference type="Pfam" id="PF01494">
    <property type="entry name" value="FAD_binding_3"/>
    <property type="match status" value="1"/>
</dbReference>
<keyword evidence="6" id="KW-0560">Oxidoreductase</keyword>
<comment type="similarity">
    <text evidence="3">Belongs to the UbiH/COQ6 family.</text>
</comment>
<dbReference type="PANTHER" id="PTHR43876:SF8">
    <property type="entry name" value="2-OCTAPRENYL-6-METHOXYPHENOL HYDROXYLASE"/>
    <property type="match status" value="1"/>
</dbReference>
<dbReference type="GO" id="GO:0008681">
    <property type="term" value="F:2-octaprenyl-6-methoxyphenol hydroxylase activity"/>
    <property type="evidence" value="ECO:0007669"/>
    <property type="project" value="TreeGrafter"/>
</dbReference>
<evidence type="ECO:0000256" key="6">
    <source>
        <dbReference type="ARBA" id="ARBA00023002"/>
    </source>
</evidence>
<dbReference type="SUPFAM" id="SSF51905">
    <property type="entry name" value="FAD/NAD(P)-binding domain"/>
    <property type="match status" value="1"/>
</dbReference>
<evidence type="ECO:0000256" key="4">
    <source>
        <dbReference type="ARBA" id="ARBA00022630"/>
    </source>
</evidence>
<dbReference type="GO" id="GO:0071949">
    <property type="term" value="F:FAD binding"/>
    <property type="evidence" value="ECO:0007669"/>
    <property type="project" value="InterPro"/>
</dbReference>
<dbReference type="GO" id="GO:0006744">
    <property type="term" value="P:ubiquinone biosynthetic process"/>
    <property type="evidence" value="ECO:0007669"/>
    <property type="project" value="InterPro"/>
</dbReference>
<evidence type="ECO:0000256" key="3">
    <source>
        <dbReference type="ARBA" id="ARBA00005349"/>
    </source>
</evidence>
<feature type="domain" description="FAD-binding" evidence="8">
    <location>
        <begin position="43"/>
        <end position="362"/>
    </location>
</feature>
<organism evidence="9 10">
    <name type="scientific">Candidatus Propionivibrio dominans</name>
    <dbReference type="NCBI Taxonomy" id="2954373"/>
    <lineage>
        <taxon>Bacteria</taxon>
        <taxon>Pseudomonadati</taxon>
        <taxon>Pseudomonadota</taxon>
        <taxon>Betaproteobacteria</taxon>
        <taxon>Rhodocyclales</taxon>
        <taxon>Rhodocyclaceae</taxon>
        <taxon>Propionivibrio</taxon>
    </lineage>
</organism>
<protein>
    <submittedName>
        <fullName evidence="9">FAD-dependent monooxygenase</fullName>
    </submittedName>
</protein>
<evidence type="ECO:0000256" key="2">
    <source>
        <dbReference type="ARBA" id="ARBA00004749"/>
    </source>
</evidence>
<evidence type="ECO:0000313" key="9">
    <source>
        <dbReference type="EMBL" id="MBK7423286.1"/>
    </source>
</evidence>
<dbReference type="Proteomes" id="UP000886602">
    <property type="component" value="Unassembled WGS sequence"/>
</dbReference>
<dbReference type="Gene3D" id="3.50.50.60">
    <property type="entry name" value="FAD/NAD(P)-binding domain"/>
    <property type="match status" value="2"/>
</dbReference>
<sequence length="419" mass="45493">MYSSLAKAARSIPVLQKRLPKSRKSCAVTDGSSLPTPHSEVITDVLIVGGGPVGMTLALALADSALRVLLIDSRPYGAWADDPRALALAHGSRQLLERLNVWNAPAATAIREIHVSQRSGFGRTLIDAEDYGMPALGYVMRYRDLAAVLAARIKPEQLITRCSIDKMETGNDNATVTVTHEGAARRITAKLVVHAEGTPGSDPDVKVHDYGQHAIVAEVRPTPAHKQRAWERFTPDGPLALLPLGADYSLVFTVPPDKSAALLKLSDEDFLAALREQFGKRLNFTASGPRASFPLALRVRQQITGQRQVWIGNCAQTLHPVSGQGFNLGLRDAWELATALLDHGAGDPGVPTALAAYARGRRIDLRGSMAFTDSIVRLFSNDIPPLRFARGLGLLALDLYPPLRHFVARRMIWGARAWP</sequence>
<dbReference type="PANTHER" id="PTHR43876">
    <property type="entry name" value="UBIQUINONE BIOSYNTHESIS MONOOXYGENASE COQ6, MITOCHONDRIAL"/>
    <property type="match status" value="1"/>
</dbReference>
<reference evidence="9" key="1">
    <citation type="submission" date="2020-10" db="EMBL/GenBank/DDBJ databases">
        <title>Connecting structure to function with the recovery of over 1000 high-quality activated sludge metagenome-assembled genomes encoding full-length rRNA genes using long-read sequencing.</title>
        <authorList>
            <person name="Singleton C.M."/>
            <person name="Petriglieri F."/>
            <person name="Kristensen J.M."/>
            <person name="Kirkegaard R.H."/>
            <person name="Michaelsen T.Y."/>
            <person name="Andersen M.H."/>
            <person name="Karst S.M."/>
            <person name="Dueholm M.S."/>
            <person name="Nielsen P.H."/>
            <person name="Albertsen M."/>
        </authorList>
    </citation>
    <scope>NUCLEOTIDE SEQUENCE</scope>
    <source>
        <strain evidence="9">EsbW_18-Q3-R4-48_MAXAC.044</strain>
    </source>
</reference>
<keyword evidence="7 9" id="KW-0503">Monooxygenase</keyword>
<dbReference type="PRINTS" id="PR00420">
    <property type="entry name" value="RNGMNOXGNASE"/>
</dbReference>
<name>A0A9D7I7H4_9RHOO</name>